<keyword evidence="6 16" id="KW-0812">Transmembrane</keyword>
<organism evidence="18 19">
    <name type="scientific">Postia placenta MAD-698-R-SB12</name>
    <dbReference type="NCBI Taxonomy" id="670580"/>
    <lineage>
        <taxon>Eukaryota</taxon>
        <taxon>Fungi</taxon>
        <taxon>Dikarya</taxon>
        <taxon>Basidiomycota</taxon>
        <taxon>Agaricomycotina</taxon>
        <taxon>Agaricomycetes</taxon>
        <taxon>Polyporales</taxon>
        <taxon>Adustoporiaceae</taxon>
        <taxon>Rhodonia</taxon>
    </lineage>
</organism>
<feature type="region of interest" description="Disordered" evidence="15">
    <location>
        <begin position="458"/>
        <end position="524"/>
    </location>
</feature>
<comment type="catalytic activity">
    <reaction evidence="1">
        <text>S-ubiquitinyl-[E2 ubiquitin-conjugating enzyme]-L-cysteine + [acceptor protein]-L-lysine = [E2 ubiquitin-conjugating enzyme]-L-cysteine + N(6)-ubiquitinyl-[acceptor protein]-L-lysine.</text>
        <dbReference type="EC" id="2.3.2.27"/>
    </reaction>
</comment>
<dbReference type="InterPro" id="IPR013083">
    <property type="entry name" value="Znf_RING/FYVE/PHD"/>
</dbReference>
<keyword evidence="12 16" id="KW-1133">Transmembrane helix</keyword>
<evidence type="ECO:0000256" key="1">
    <source>
        <dbReference type="ARBA" id="ARBA00000900"/>
    </source>
</evidence>
<dbReference type="OrthoDB" id="9984778at2759"/>
<dbReference type="EMBL" id="KZ110594">
    <property type="protein sequence ID" value="OSX63892.1"/>
    <property type="molecule type" value="Genomic_DNA"/>
</dbReference>
<sequence length="781" mass="86316">MPPPNTPEAAEEGREAGTDARDFPPHRRRSSVPTFLFISFVLFMLTNNRGEQLDTRFQYMKALDSLNQRVSDYSAWLNGTASNFTLPDHDNATAPLVNTFMTFESRLDPERGSYYTNLTGFWHGEVNLHNLTSPDMVNGTAASWLPLAESYTNATNMTALLQLLGPWKWAATNKVALSVGDKALSAVQNASQDIAIIHGKVELSEPHASEELKFDFDGVHFISNGSIYALSEPSGKHIDLRRVISLVPHAHSNETAYAILAEMTSRATKLKEKIDAGTIDQDAFNDEDPPKVHCSFELYGQLVPTDVSQDSMQELEREIEKPTGIATVKAPELKLNGVLVSQNCGILIEVNEVIGLKSPQLYRKITTYAGIATIVYLVMYKLLCREMARTSSTATLSRLSRYVFFSQSLIDAIASVGHITLGILSDGRPSLAVLAPAGLSCLLFVAEARFSVGVGQSQISEDISPPPPQPLVTPAPTPAPAPPTPSTPEQDAQRNQAPETTYPPAQQAPQVQIPQATVTSPTPTTALPGQPSFLSVLWHHLRSDLSTRMWMTVSIFFLVVVRIIIRLSLPLFFIGSMYSFIWMCQIYRSVRRGRSSPLSVEYMVGTTLCRLYFALYFLACPKNILDVEPRRWIYAVAVLMFAQIFMIVLQDRLGPTFFMGNRVIAVKTYDYHPSLPLPDTEDPQQTLGDCAICMDVIEVDPSLRRRSKSSDGKERGDMLGLPSRSRRPGGIFGAVSAVGGGNARKNYSLAPCHHLFHTSCLEQWLAIKNICPQCRRPLPPL</sequence>
<keyword evidence="19" id="KW-1185">Reference proteome</keyword>
<dbReference type="GO" id="GO:0043161">
    <property type="term" value="P:proteasome-mediated ubiquitin-dependent protein catabolic process"/>
    <property type="evidence" value="ECO:0007669"/>
    <property type="project" value="TreeGrafter"/>
</dbReference>
<dbReference type="GO" id="GO:0008270">
    <property type="term" value="F:zinc ion binding"/>
    <property type="evidence" value="ECO:0007669"/>
    <property type="project" value="UniProtKB-KW"/>
</dbReference>
<keyword evidence="11" id="KW-0862">Zinc</keyword>
<evidence type="ECO:0000256" key="11">
    <source>
        <dbReference type="ARBA" id="ARBA00022833"/>
    </source>
</evidence>
<evidence type="ECO:0000256" key="8">
    <source>
        <dbReference type="ARBA" id="ARBA00022729"/>
    </source>
</evidence>
<feature type="region of interest" description="Disordered" evidence="15">
    <location>
        <begin position="1"/>
        <end position="27"/>
    </location>
</feature>
<reference evidence="18 19" key="1">
    <citation type="submission" date="2017-04" db="EMBL/GenBank/DDBJ databases">
        <title>Genome Sequence of the Model Brown-Rot Fungus Postia placenta SB12.</title>
        <authorList>
            <consortium name="DOE Joint Genome Institute"/>
            <person name="Gaskell J."/>
            <person name="Kersten P."/>
            <person name="Larrondo L.F."/>
            <person name="Canessa P."/>
            <person name="Martinez D."/>
            <person name="Hibbett D."/>
            <person name="Schmoll M."/>
            <person name="Kubicek C.P."/>
            <person name="Martinez A.T."/>
            <person name="Yadav J."/>
            <person name="Master E."/>
            <person name="Magnuson J.K."/>
            <person name="James T."/>
            <person name="Yaver D."/>
            <person name="Berka R."/>
            <person name="Labutti K."/>
            <person name="Lipzen A."/>
            <person name="Aerts A."/>
            <person name="Barry K."/>
            <person name="Henrissat B."/>
            <person name="Blanchette R."/>
            <person name="Grigoriev I."/>
            <person name="Cullen D."/>
        </authorList>
    </citation>
    <scope>NUCLEOTIDE SEQUENCE [LARGE SCALE GENOMIC DNA]</scope>
    <source>
        <strain evidence="18 19">MAD-698-R-SB12</strain>
    </source>
</reference>
<evidence type="ECO:0000256" key="12">
    <source>
        <dbReference type="ARBA" id="ARBA00022989"/>
    </source>
</evidence>
<dbReference type="InterPro" id="IPR001841">
    <property type="entry name" value="Znf_RING"/>
</dbReference>
<evidence type="ECO:0000256" key="3">
    <source>
        <dbReference type="ARBA" id="ARBA00004906"/>
    </source>
</evidence>
<keyword evidence="10" id="KW-0833">Ubl conjugation pathway</keyword>
<evidence type="ECO:0000256" key="6">
    <source>
        <dbReference type="ARBA" id="ARBA00022692"/>
    </source>
</evidence>
<evidence type="ECO:0000313" key="19">
    <source>
        <dbReference type="Proteomes" id="UP000194127"/>
    </source>
</evidence>
<feature type="transmembrane region" description="Helical" evidence="16">
    <location>
        <begin position="602"/>
        <end position="619"/>
    </location>
</feature>
<feature type="compositionally biased region" description="Basic and acidic residues" evidence="15">
    <location>
        <begin position="11"/>
        <end position="25"/>
    </location>
</feature>
<evidence type="ECO:0000256" key="16">
    <source>
        <dbReference type="SAM" id="Phobius"/>
    </source>
</evidence>
<dbReference type="GO" id="GO:0061630">
    <property type="term" value="F:ubiquitin protein ligase activity"/>
    <property type="evidence" value="ECO:0007669"/>
    <property type="project" value="UniProtKB-EC"/>
</dbReference>
<keyword evidence="9 14" id="KW-0863">Zinc-finger</keyword>
<dbReference type="Pfam" id="PF13639">
    <property type="entry name" value="zf-RING_2"/>
    <property type="match status" value="1"/>
</dbReference>
<keyword evidence="5" id="KW-0808">Transferase</keyword>
<feature type="transmembrane region" description="Helical" evidence="16">
    <location>
        <begin position="365"/>
        <end position="383"/>
    </location>
</feature>
<comment type="subcellular location">
    <subcellularLocation>
        <location evidence="2">Endomembrane system</location>
        <topology evidence="2">Multi-pass membrane protein</topology>
    </subcellularLocation>
</comment>
<name>A0A1X6N5Z1_9APHY</name>
<feature type="compositionally biased region" description="Pro residues" evidence="15">
    <location>
        <begin position="464"/>
        <end position="486"/>
    </location>
</feature>
<evidence type="ECO:0000256" key="7">
    <source>
        <dbReference type="ARBA" id="ARBA00022723"/>
    </source>
</evidence>
<keyword evidence="7" id="KW-0479">Metal-binding</keyword>
<dbReference type="InterPro" id="IPR021319">
    <property type="entry name" value="DUF2921"/>
</dbReference>
<dbReference type="GeneID" id="36323622"/>
<evidence type="ECO:0000259" key="17">
    <source>
        <dbReference type="PROSITE" id="PS50089"/>
    </source>
</evidence>
<evidence type="ECO:0000256" key="9">
    <source>
        <dbReference type="ARBA" id="ARBA00022771"/>
    </source>
</evidence>
<comment type="pathway">
    <text evidence="3">Protein modification; protein ubiquitination.</text>
</comment>
<evidence type="ECO:0000256" key="14">
    <source>
        <dbReference type="PROSITE-ProRule" id="PRU00175"/>
    </source>
</evidence>
<dbReference type="PANTHER" id="PTHR22763:SF162">
    <property type="entry name" value="TRANSMEMBRANE E3 UBIQUITIN-PROTEIN LIGASE 1"/>
    <property type="match status" value="1"/>
</dbReference>
<dbReference type="Pfam" id="PF11145">
    <property type="entry name" value="DUF2921"/>
    <property type="match status" value="1"/>
</dbReference>
<evidence type="ECO:0000256" key="10">
    <source>
        <dbReference type="ARBA" id="ARBA00022786"/>
    </source>
</evidence>
<dbReference type="STRING" id="670580.A0A1X6N5Z1"/>
<dbReference type="RefSeq" id="XP_024340686.1">
    <property type="nucleotide sequence ID" value="XM_024478672.1"/>
</dbReference>
<evidence type="ECO:0000256" key="5">
    <source>
        <dbReference type="ARBA" id="ARBA00022679"/>
    </source>
</evidence>
<evidence type="ECO:0000313" key="18">
    <source>
        <dbReference type="EMBL" id="OSX63892.1"/>
    </source>
</evidence>
<dbReference type="SUPFAM" id="SSF57850">
    <property type="entry name" value="RING/U-box"/>
    <property type="match status" value="1"/>
</dbReference>
<feature type="transmembrane region" description="Helical" evidence="16">
    <location>
        <begin position="631"/>
        <end position="649"/>
    </location>
</feature>
<evidence type="ECO:0000256" key="2">
    <source>
        <dbReference type="ARBA" id="ARBA00004127"/>
    </source>
</evidence>
<dbReference type="EC" id="2.3.2.27" evidence="4"/>
<dbReference type="SMART" id="SM00184">
    <property type="entry name" value="RING"/>
    <property type="match status" value="1"/>
</dbReference>
<keyword evidence="13 16" id="KW-0472">Membrane</keyword>
<dbReference type="PANTHER" id="PTHR22763">
    <property type="entry name" value="RING ZINC FINGER PROTEIN"/>
    <property type="match status" value="1"/>
</dbReference>
<proteinExistence type="predicted"/>
<feature type="compositionally biased region" description="Basic and acidic residues" evidence="15">
    <location>
        <begin position="708"/>
        <end position="717"/>
    </location>
</feature>
<dbReference type="InterPro" id="IPR050731">
    <property type="entry name" value="HRD1_E3_ubiq-ligases"/>
</dbReference>
<dbReference type="Gene3D" id="3.30.40.10">
    <property type="entry name" value="Zinc/RING finger domain, C3HC4 (zinc finger)"/>
    <property type="match status" value="1"/>
</dbReference>
<keyword evidence="8" id="KW-0732">Signal</keyword>
<protein>
    <recommendedName>
        <fullName evidence="4">RING-type E3 ubiquitin transferase</fullName>
        <ecNumber evidence="4">2.3.2.27</ecNumber>
    </recommendedName>
</protein>
<feature type="compositionally biased region" description="Low complexity" evidence="15">
    <location>
        <begin position="496"/>
        <end position="517"/>
    </location>
</feature>
<dbReference type="AlphaFoldDB" id="A0A1X6N5Z1"/>
<evidence type="ECO:0000256" key="13">
    <source>
        <dbReference type="ARBA" id="ARBA00023136"/>
    </source>
</evidence>
<dbReference type="Proteomes" id="UP000194127">
    <property type="component" value="Unassembled WGS sequence"/>
</dbReference>
<accession>A0A1X6N5Z1</accession>
<feature type="region of interest" description="Disordered" evidence="15">
    <location>
        <begin position="704"/>
        <end position="725"/>
    </location>
</feature>
<gene>
    <name evidence="18" type="ORF">POSPLADRAFT_1045062</name>
</gene>
<evidence type="ECO:0000256" key="15">
    <source>
        <dbReference type="SAM" id="MobiDB-lite"/>
    </source>
</evidence>
<evidence type="ECO:0000256" key="4">
    <source>
        <dbReference type="ARBA" id="ARBA00012483"/>
    </source>
</evidence>
<feature type="domain" description="RING-type" evidence="17">
    <location>
        <begin position="690"/>
        <end position="775"/>
    </location>
</feature>
<dbReference type="GO" id="GO:0012505">
    <property type="term" value="C:endomembrane system"/>
    <property type="evidence" value="ECO:0007669"/>
    <property type="project" value="UniProtKB-SubCell"/>
</dbReference>
<dbReference type="PROSITE" id="PS50089">
    <property type="entry name" value="ZF_RING_2"/>
    <property type="match status" value="1"/>
</dbReference>